<proteinExistence type="inferred from homology"/>
<dbReference type="Proteomes" id="UP000315522">
    <property type="component" value="Unassembled WGS sequence"/>
</dbReference>
<comment type="subcellular location">
    <subcellularLocation>
        <location evidence="1">Secreted</location>
        <location evidence="1">Cell wall</location>
    </subcellularLocation>
</comment>
<protein>
    <recommendedName>
        <fullName evidence="9">Probable beta-glucosidase btgE</fullName>
    </recommendedName>
    <alternativeName>
        <fullName evidence="10">Beta-D-glucoside glucohydrolase btgE</fullName>
    </alternativeName>
    <alternativeName>
        <fullName evidence="12">Cellobiase btgE</fullName>
    </alternativeName>
    <alternativeName>
        <fullName evidence="11">Gentiobiase btgE</fullName>
    </alternativeName>
</protein>
<gene>
    <name evidence="15" type="primary">btgE</name>
    <name evidence="15" type="ORF">LAWI1_G000002</name>
</gene>
<organism evidence="15 16">
    <name type="scientific">Lachnellula willkommii</name>
    <dbReference type="NCBI Taxonomy" id="215461"/>
    <lineage>
        <taxon>Eukaryota</taxon>
        <taxon>Fungi</taxon>
        <taxon>Dikarya</taxon>
        <taxon>Ascomycota</taxon>
        <taxon>Pezizomycotina</taxon>
        <taxon>Leotiomycetes</taxon>
        <taxon>Helotiales</taxon>
        <taxon>Lachnaceae</taxon>
        <taxon>Lachnellula</taxon>
    </lineage>
</organism>
<evidence type="ECO:0000313" key="15">
    <source>
        <dbReference type="EMBL" id="TVY94548.1"/>
    </source>
</evidence>
<evidence type="ECO:0000256" key="6">
    <source>
        <dbReference type="ARBA" id="ARBA00022801"/>
    </source>
</evidence>
<evidence type="ECO:0000256" key="8">
    <source>
        <dbReference type="ARBA" id="ARBA00024983"/>
    </source>
</evidence>
<dbReference type="InterPro" id="IPR050732">
    <property type="entry name" value="Beta-glucan_modifiers"/>
</dbReference>
<dbReference type="Gene3D" id="3.20.20.80">
    <property type="entry name" value="Glycosidases"/>
    <property type="match status" value="1"/>
</dbReference>
<keyword evidence="5 14" id="KW-0732">Signal</keyword>
<evidence type="ECO:0000256" key="11">
    <source>
        <dbReference type="ARBA" id="ARBA00041516"/>
    </source>
</evidence>
<evidence type="ECO:0000256" key="2">
    <source>
        <dbReference type="ARBA" id="ARBA00008773"/>
    </source>
</evidence>
<name>A0A559MNM0_9HELO</name>
<dbReference type="GO" id="GO:0042973">
    <property type="term" value="F:glucan endo-1,3-beta-D-glucosidase activity"/>
    <property type="evidence" value="ECO:0007669"/>
    <property type="project" value="TreeGrafter"/>
</dbReference>
<dbReference type="InterPro" id="IPR017853">
    <property type="entry name" value="GH"/>
</dbReference>
<dbReference type="GO" id="GO:0009277">
    <property type="term" value="C:fungal-type cell wall"/>
    <property type="evidence" value="ECO:0007669"/>
    <property type="project" value="TreeGrafter"/>
</dbReference>
<reference evidence="15 16" key="1">
    <citation type="submission" date="2018-05" db="EMBL/GenBank/DDBJ databases">
        <title>Genome sequencing and assembly of the regulated plant pathogen Lachnellula willkommii and related sister species for the development of diagnostic species identification markers.</title>
        <authorList>
            <person name="Giroux E."/>
            <person name="Bilodeau G."/>
        </authorList>
    </citation>
    <scope>NUCLEOTIDE SEQUENCE [LARGE SCALE GENOMIC DNA]</scope>
    <source>
        <strain evidence="15 16">CBS 172.35</strain>
    </source>
</reference>
<evidence type="ECO:0000256" key="1">
    <source>
        <dbReference type="ARBA" id="ARBA00004191"/>
    </source>
</evidence>
<keyword evidence="6" id="KW-0378">Hydrolase</keyword>
<sequence length="746" mass="74423">MKSAVFAIAAAAIATGVSAGKGHHARRHGHDAFHQKMPRELASGYSVTGTSPPPQDTCGYTTIYTTVTGEAGVYYPPAPTESSSSVALAPPPPPSALSSSSTSVPITSSSSSTSKLVKSSSSNSSTAVLTTSTILTTITSTTISCASTVTDCPAHSTALVTLTKVVGTTVCPVTATETGKAGVSVPAAASVPGASLASSAGGAVGSSKPTVPVVGSATSSTPSSARTVASSTSTIANVPTPLATTCPTPGVYTIPATTVTLTELTTVCGAASATVTPGTNTIGGVTTIVSTATTVVCPYATVSTNSGVVTSTILTTTYVCPSAGTYTIAPITTSVSSGSICVFPTPASYAPGTYTQPQVVTTITATNVVVFCPFTSSASAPSTSSVAPPPVTTSSVAAPVTTSSVSVAPSAAASSVLLAPPVSFTSQAQSSAAATSSVLLAPPVSFTAQAQSSAAASSSAPKSSSSGSSSGLSVGTSGDRWAMTYTPYSPSGGGCLSEAQVAIDVASIKAAGFTAIRLYSTDCSSLDFIGKAAKLAGLKLIVGVFISTTGISAAEEQVNDIVSWAQWDLVELIAIGNEAVFNKYCTAQELADFISSSKSKFSGAGYTGQCTTTEPLNVWQENGFADLLCPLVDVTGANIHPFFNTAITSDQAGSFVASQLQIVDNLCAGKSGINLECGWPSSGQCNGQACPGEDHQTTALTAITKAAGGKTAFFSFTNDLWKTPGDLDCEQFWGSINVFANLEISL</sequence>
<dbReference type="PANTHER" id="PTHR16631">
    <property type="entry name" value="GLUCAN 1,3-BETA-GLUCOSIDASE"/>
    <property type="match status" value="1"/>
</dbReference>
<dbReference type="SUPFAM" id="SSF51445">
    <property type="entry name" value="(Trans)glycosidases"/>
    <property type="match status" value="1"/>
</dbReference>
<evidence type="ECO:0000256" key="9">
    <source>
        <dbReference type="ARBA" id="ARBA00039284"/>
    </source>
</evidence>
<keyword evidence="16" id="KW-1185">Reference proteome</keyword>
<evidence type="ECO:0000256" key="5">
    <source>
        <dbReference type="ARBA" id="ARBA00022729"/>
    </source>
</evidence>
<dbReference type="GO" id="GO:0005576">
    <property type="term" value="C:extracellular region"/>
    <property type="evidence" value="ECO:0007669"/>
    <property type="project" value="TreeGrafter"/>
</dbReference>
<evidence type="ECO:0000256" key="7">
    <source>
        <dbReference type="ARBA" id="ARBA00023295"/>
    </source>
</evidence>
<feature type="signal peptide" evidence="14">
    <location>
        <begin position="1"/>
        <end position="19"/>
    </location>
</feature>
<feature type="compositionally biased region" description="Low complexity" evidence="13">
    <location>
        <begin position="96"/>
        <end position="122"/>
    </location>
</feature>
<evidence type="ECO:0000313" key="16">
    <source>
        <dbReference type="Proteomes" id="UP000315522"/>
    </source>
</evidence>
<dbReference type="PANTHER" id="PTHR16631:SF24">
    <property type="entry name" value="FAMILY 17 GLUCOSIDASE SCW11-RELATED"/>
    <property type="match status" value="1"/>
</dbReference>
<accession>A0A559MNM0</accession>
<evidence type="ECO:0000256" key="12">
    <source>
        <dbReference type="ARBA" id="ARBA00042762"/>
    </source>
</evidence>
<evidence type="ECO:0000256" key="4">
    <source>
        <dbReference type="ARBA" id="ARBA00022525"/>
    </source>
</evidence>
<keyword evidence="7" id="KW-0326">Glycosidase</keyword>
<keyword evidence="4" id="KW-0964">Secreted</keyword>
<comment type="function">
    <text evidence="8">Beta-glucosidases are one of a number of cellulolytic enzymes involved in the degradation of cellulosic biomass. Catalyzes the last step releasing glucose from the inhibitory cellobiose.</text>
</comment>
<dbReference type="GO" id="GO:0071555">
    <property type="term" value="P:cell wall organization"/>
    <property type="evidence" value="ECO:0007669"/>
    <property type="project" value="TreeGrafter"/>
</dbReference>
<dbReference type="AlphaFoldDB" id="A0A559MNM0"/>
<feature type="region of interest" description="Disordered" evidence="13">
    <location>
        <begin position="79"/>
        <end position="122"/>
    </location>
</feature>
<evidence type="ECO:0000256" key="3">
    <source>
        <dbReference type="ARBA" id="ARBA00022512"/>
    </source>
</evidence>
<evidence type="ECO:0000256" key="14">
    <source>
        <dbReference type="SAM" id="SignalP"/>
    </source>
</evidence>
<keyword evidence="3" id="KW-0134">Cell wall</keyword>
<evidence type="ECO:0000256" key="10">
    <source>
        <dbReference type="ARBA" id="ARBA00041495"/>
    </source>
</evidence>
<evidence type="ECO:0000256" key="13">
    <source>
        <dbReference type="SAM" id="MobiDB-lite"/>
    </source>
</evidence>
<dbReference type="GO" id="GO:0009986">
    <property type="term" value="C:cell surface"/>
    <property type="evidence" value="ECO:0007669"/>
    <property type="project" value="TreeGrafter"/>
</dbReference>
<feature type="chain" id="PRO_5021744676" description="Probable beta-glucosidase btgE" evidence="14">
    <location>
        <begin position="20"/>
        <end position="746"/>
    </location>
</feature>
<comment type="caution">
    <text evidence="15">The sequence shown here is derived from an EMBL/GenBank/DDBJ whole genome shotgun (WGS) entry which is preliminary data.</text>
</comment>
<dbReference type="EMBL" id="QGML01000002">
    <property type="protein sequence ID" value="TVY94548.1"/>
    <property type="molecule type" value="Genomic_DNA"/>
</dbReference>
<comment type="similarity">
    <text evidence="2">Belongs to the glycosyl hydrolase 17 family.</text>
</comment>